<dbReference type="PANTHER" id="PTHR30146:SF144">
    <property type="entry name" value="LACI-FAMILY TRANSCRIPTION REGULATOR"/>
    <property type="match status" value="1"/>
</dbReference>
<protein>
    <submittedName>
        <fullName evidence="5">Substrate-binding domain-containing protein</fullName>
    </submittedName>
</protein>
<dbReference type="SUPFAM" id="SSF47413">
    <property type="entry name" value="lambda repressor-like DNA-binding domains"/>
    <property type="match status" value="1"/>
</dbReference>
<evidence type="ECO:0000256" key="1">
    <source>
        <dbReference type="ARBA" id="ARBA00023015"/>
    </source>
</evidence>
<dbReference type="Gene3D" id="3.40.50.2300">
    <property type="match status" value="2"/>
</dbReference>
<reference evidence="5" key="2">
    <citation type="submission" date="2021-04" db="EMBL/GenBank/DDBJ databases">
        <authorList>
            <person name="Gilroy R."/>
        </authorList>
    </citation>
    <scope>NUCLEOTIDE SEQUENCE</scope>
    <source>
        <strain evidence="5">8470</strain>
    </source>
</reference>
<dbReference type="GO" id="GO:0000976">
    <property type="term" value="F:transcription cis-regulatory region binding"/>
    <property type="evidence" value="ECO:0007669"/>
    <property type="project" value="TreeGrafter"/>
</dbReference>
<dbReference type="InterPro" id="IPR010982">
    <property type="entry name" value="Lambda_DNA-bd_dom_sf"/>
</dbReference>
<keyword evidence="2" id="KW-0238">DNA-binding</keyword>
<sequence>MDNQQERIRIKDIARLAGVSVGTVDRVLHSRSGVSAASREKVEEILQQLNYQPNMYASALASNKKYRFACLFPAHAEEDYWVDVENGMGQAITAFSDFHVSLQSFCYDQYESGSFTEEGEKVLNARPDGVVLSPASEEETKELAHKLREANIPYIFIDSNIPNLSPLAFFGQHAQKSGYFAARILHLLAMGANEIVVFRLIYEGRLGSNQQLHRERGFYEYMKTCCPEMKIRELNLYAKQPEQNEKLMNEFFSAHPDIKCGITFNSKAYIIGEYMQAYGKKDFHLMGYDLLRRNVACLQNGYIDFIIAQQPTVQGYDSIECLCNHLILKKRVKSCNYMPIHLISVDNIDFYFDTHVYDSAND</sequence>
<keyword evidence="3" id="KW-0804">Transcription</keyword>
<dbReference type="PROSITE" id="PS50932">
    <property type="entry name" value="HTH_LACI_2"/>
    <property type="match status" value="1"/>
</dbReference>
<dbReference type="InterPro" id="IPR028082">
    <property type="entry name" value="Peripla_BP_I"/>
</dbReference>
<evidence type="ECO:0000313" key="6">
    <source>
        <dbReference type="Proteomes" id="UP000784286"/>
    </source>
</evidence>
<dbReference type="EMBL" id="JAHLFJ010000084">
    <property type="protein sequence ID" value="MBU3856832.1"/>
    <property type="molecule type" value="Genomic_DNA"/>
</dbReference>
<dbReference type="PANTHER" id="PTHR30146">
    <property type="entry name" value="LACI-RELATED TRANSCRIPTIONAL REPRESSOR"/>
    <property type="match status" value="1"/>
</dbReference>
<evidence type="ECO:0000256" key="3">
    <source>
        <dbReference type="ARBA" id="ARBA00023163"/>
    </source>
</evidence>
<keyword evidence="1" id="KW-0805">Transcription regulation</keyword>
<evidence type="ECO:0000313" key="5">
    <source>
        <dbReference type="EMBL" id="MBU3856832.1"/>
    </source>
</evidence>
<proteinExistence type="predicted"/>
<dbReference type="SUPFAM" id="SSF53822">
    <property type="entry name" value="Periplasmic binding protein-like I"/>
    <property type="match status" value="1"/>
</dbReference>
<dbReference type="Pfam" id="PF00356">
    <property type="entry name" value="LacI"/>
    <property type="match status" value="1"/>
</dbReference>
<evidence type="ECO:0000256" key="2">
    <source>
        <dbReference type="ARBA" id="ARBA00023125"/>
    </source>
</evidence>
<dbReference type="SMART" id="SM00354">
    <property type="entry name" value="HTH_LACI"/>
    <property type="match status" value="1"/>
</dbReference>
<dbReference type="CDD" id="cd06307">
    <property type="entry name" value="PBP1_sugar_binding"/>
    <property type="match status" value="1"/>
</dbReference>
<dbReference type="CDD" id="cd01392">
    <property type="entry name" value="HTH_LacI"/>
    <property type="match status" value="1"/>
</dbReference>
<dbReference type="Gene3D" id="1.10.260.40">
    <property type="entry name" value="lambda repressor-like DNA-binding domains"/>
    <property type="match status" value="1"/>
</dbReference>
<feature type="domain" description="HTH lacI-type" evidence="4">
    <location>
        <begin position="8"/>
        <end position="62"/>
    </location>
</feature>
<dbReference type="Proteomes" id="UP000784286">
    <property type="component" value="Unassembled WGS sequence"/>
</dbReference>
<accession>A0A948TNM3</accession>
<evidence type="ECO:0000259" key="4">
    <source>
        <dbReference type="PROSITE" id="PS50932"/>
    </source>
</evidence>
<dbReference type="GO" id="GO:0003700">
    <property type="term" value="F:DNA-binding transcription factor activity"/>
    <property type="evidence" value="ECO:0007669"/>
    <property type="project" value="TreeGrafter"/>
</dbReference>
<dbReference type="InterPro" id="IPR025997">
    <property type="entry name" value="SBP_2_dom"/>
</dbReference>
<gene>
    <name evidence="5" type="ORF">H9928_09840</name>
</gene>
<comment type="caution">
    <text evidence="5">The sequence shown here is derived from an EMBL/GenBank/DDBJ whole genome shotgun (WGS) entry which is preliminary data.</text>
</comment>
<dbReference type="Pfam" id="PF13407">
    <property type="entry name" value="Peripla_BP_4"/>
    <property type="match status" value="1"/>
</dbReference>
<organism evidence="5 6">
    <name type="scientific">Candidatus Phocaeicola excrementipullorum</name>
    <dbReference type="NCBI Taxonomy" id="2838731"/>
    <lineage>
        <taxon>Bacteria</taxon>
        <taxon>Pseudomonadati</taxon>
        <taxon>Bacteroidota</taxon>
        <taxon>Bacteroidia</taxon>
        <taxon>Bacteroidales</taxon>
        <taxon>Bacteroidaceae</taxon>
        <taxon>Phocaeicola</taxon>
    </lineage>
</organism>
<reference evidence="5" key="1">
    <citation type="journal article" date="2021" name="PeerJ">
        <title>Extensive microbial diversity within the chicken gut microbiome revealed by metagenomics and culture.</title>
        <authorList>
            <person name="Gilroy R."/>
            <person name="Ravi A."/>
            <person name="Getino M."/>
            <person name="Pursley I."/>
            <person name="Horton D.L."/>
            <person name="Alikhan N.F."/>
            <person name="Baker D."/>
            <person name="Gharbi K."/>
            <person name="Hall N."/>
            <person name="Watson M."/>
            <person name="Adriaenssens E.M."/>
            <person name="Foster-Nyarko E."/>
            <person name="Jarju S."/>
            <person name="Secka A."/>
            <person name="Antonio M."/>
            <person name="Oren A."/>
            <person name="Chaudhuri R.R."/>
            <person name="La Ragione R."/>
            <person name="Hildebrand F."/>
            <person name="Pallen M.J."/>
        </authorList>
    </citation>
    <scope>NUCLEOTIDE SEQUENCE</scope>
    <source>
        <strain evidence="5">8470</strain>
    </source>
</reference>
<dbReference type="PROSITE" id="PS00356">
    <property type="entry name" value="HTH_LACI_1"/>
    <property type="match status" value="1"/>
</dbReference>
<name>A0A948TNM3_9BACT</name>
<dbReference type="AlphaFoldDB" id="A0A948TNM3"/>
<dbReference type="InterPro" id="IPR000843">
    <property type="entry name" value="HTH_LacI"/>
</dbReference>